<dbReference type="GO" id="GO:0005737">
    <property type="term" value="C:cytoplasm"/>
    <property type="evidence" value="ECO:0007669"/>
    <property type="project" value="TreeGrafter"/>
</dbReference>
<evidence type="ECO:0000313" key="5">
    <source>
        <dbReference type="Proteomes" id="UP000292702"/>
    </source>
</evidence>
<dbReference type="Pfam" id="PF13023">
    <property type="entry name" value="HD_3"/>
    <property type="match status" value="1"/>
</dbReference>
<comment type="caution">
    <text evidence="4">The sequence shown here is derived from an EMBL/GenBank/DDBJ whole genome shotgun (WGS) entry which is preliminary data.</text>
</comment>
<reference evidence="4 5" key="1">
    <citation type="submission" date="2018-11" db="EMBL/GenBank/DDBJ databases">
        <title>Genome assembly of Steccherinum ochraceum LE-BIN_3174, the white-rot fungus of the Steccherinaceae family (The Residual Polyporoid clade, Polyporales, Basidiomycota).</title>
        <authorList>
            <person name="Fedorova T.V."/>
            <person name="Glazunova O.A."/>
            <person name="Landesman E.O."/>
            <person name="Moiseenko K.V."/>
            <person name="Psurtseva N.V."/>
            <person name="Savinova O.S."/>
            <person name="Shakhova N.V."/>
            <person name="Tyazhelova T.V."/>
            <person name="Vasina D.V."/>
        </authorList>
    </citation>
    <scope>NUCLEOTIDE SEQUENCE [LARGE SCALE GENOMIC DNA]</scope>
    <source>
        <strain evidence="4 5">LE-BIN_3174</strain>
    </source>
</reference>
<keyword evidence="2" id="KW-0378">Hydrolase</keyword>
<evidence type="ECO:0000256" key="1">
    <source>
        <dbReference type="ARBA" id="ARBA00022723"/>
    </source>
</evidence>
<dbReference type="InterPro" id="IPR039356">
    <property type="entry name" value="YfbR/HDDC2"/>
</dbReference>
<dbReference type="Proteomes" id="UP000292702">
    <property type="component" value="Unassembled WGS sequence"/>
</dbReference>
<dbReference type="Gene3D" id="1.10.3210.10">
    <property type="entry name" value="Hypothetical protein af1432"/>
    <property type="match status" value="1"/>
</dbReference>
<organism evidence="4 5">
    <name type="scientific">Steccherinum ochraceum</name>
    <dbReference type="NCBI Taxonomy" id="92696"/>
    <lineage>
        <taxon>Eukaryota</taxon>
        <taxon>Fungi</taxon>
        <taxon>Dikarya</taxon>
        <taxon>Basidiomycota</taxon>
        <taxon>Agaricomycotina</taxon>
        <taxon>Agaricomycetes</taxon>
        <taxon>Polyporales</taxon>
        <taxon>Steccherinaceae</taxon>
        <taxon>Steccherinum</taxon>
    </lineage>
</organism>
<accession>A0A4R0RVQ0</accession>
<dbReference type="PANTHER" id="PTHR11845">
    <property type="entry name" value="5'-DEOXYNUCLEOTIDASE HDDC2"/>
    <property type="match status" value="1"/>
</dbReference>
<dbReference type="SUPFAM" id="SSF109604">
    <property type="entry name" value="HD-domain/PDEase-like"/>
    <property type="match status" value="1"/>
</dbReference>
<feature type="domain" description="HD" evidence="3">
    <location>
        <begin position="38"/>
        <end position="163"/>
    </location>
</feature>
<evidence type="ECO:0000256" key="2">
    <source>
        <dbReference type="ARBA" id="ARBA00022801"/>
    </source>
</evidence>
<dbReference type="EMBL" id="RWJN01000002">
    <property type="protein sequence ID" value="TCD71773.1"/>
    <property type="molecule type" value="Genomic_DNA"/>
</dbReference>
<dbReference type="STRING" id="92696.A0A4R0RVQ0"/>
<evidence type="ECO:0000259" key="3">
    <source>
        <dbReference type="Pfam" id="PF13023"/>
    </source>
</evidence>
<sequence length="235" mass="27026">MIATEAAAKQAVQKRVFPPLYKSSGDVSQDRLAFFHILERLKTQKRTGWVNHNVPGPESISDHMYRMAMLAMCTSDEHLDVSKCIMMSVVHDLAEAQVGDITPSEGIPKAEKRRLEAEAMHNFVHEMLHDSPAAQRIVSLWQEYEDGATAEARFIWIDSRWHLKVRERLAMNTERSFIIVCPALEYERNHGIQTLQPFFDSSLPSLRHPEVKQWGEDLAAERERFKQSQQQGSKK</sequence>
<dbReference type="AlphaFoldDB" id="A0A4R0RVQ0"/>
<dbReference type="GO" id="GO:0002953">
    <property type="term" value="F:5'-deoxynucleotidase activity"/>
    <property type="evidence" value="ECO:0007669"/>
    <property type="project" value="InterPro"/>
</dbReference>
<proteinExistence type="predicted"/>
<dbReference type="GO" id="GO:0046872">
    <property type="term" value="F:metal ion binding"/>
    <property type="evidence" value="ECO:0007669"/>
    <property type="project" value="UniProtKB-KW"/>
</dbReference>
<protein>
    <recommendedName>
        <fullName evidence="3">HD domain-containing protein</fullName>
    </recommendedName>
</protein>
<evidence type="ECO:0000313" key="4">
    <source>
        <dbReference type="EMBL" id="TCD71773.1"/>
    </source>
</evidence>
<keyword evidence="1" id="KW-0479">Metal-binding</keyword>
<dbReference type="PANTHER" id="PTHR11845:SF13">
    <property type="entry name" value="5'-DEOXYNUCLEOTIDASE HDDC2"/>
    <property type="match status" value="1"/>
</dbReference>
<keyword evidence="5" id="KW-1185">Reference proteome</keyword>
<dbReference type="OrthoDB" id="10254258at2759"/>
<name>A0A4R0RVQ0_9APHY</name>
<gene>
    <name evidence="4" type="ORF">EIP91_003116</name>
</gene>
<dbReference type="InterPro" id="IPR006674">
    <property type="entry name" value="HD_domain"/>
</dbReference>